<evidence type="ECO:0000313" key="2">
    <source>
        <dbReference type="Proteomes" id="UP000828390"/>
    </source>
</evidence>
<comment type="caution">
    <text evidence="1">The sequence shown here is derived from an EMBL/GenBank/DDBJ whole genome shotgun (WGS) entry which is preliminary data.</text>
</comment>
<protein>
    <submittedName>
        <fullName evidence="1">Uncharacterized protein</fullName>
    </submittedName>
</protein>
<gene>
    <name evidence="1" type="ORF">DPMN_026636</name>
</gene>
<reference evidence="1" key="1">
    <citation type="journal article" date="2019" name="bioRxiv">
        <title>The Genome of the Zebra Mussel, Dreissena polymorpha: A Resource for Invasive Species Research.</title>
        <authorList>
            <person name="McCartney M.A."/>
            <person name="Auch B."/>
            <person name="Kono T."/>
            <person name="Mallez S."/>
            <person name="Zhang Y."/>
            <person name="Obille A."/>
            <person name="Becker A."/>
            <person name="Abrahante J.E."/>
            <person name="Garbe J."/>
            <person name="Badalamenti J.P."/>
            <person name="Herman A."/>
            <person name="Mangelson H."/>
            <person name="Liachko I."/>
            <person name="Sullivan S."/>
            <person name="Sone E.D."/>
            <person name="Koren S."/>
            <person name="Silverstein K.A.T."/>
            <person name="Beckman K.B."/>
            <person name="Gohl D.M."/>
        </authorList>
    </citation>
    <scope>NUCLEOTIDE SEQUENCE</scope>
    <source>
        <strain evidence="1">Duluth1</strain>
        <tissue evidence="1">Whole animal</tissue>
    </source>
</reference>
<proteinExistence type="predicted"/>
<name>A0A9D4LS14_DREPO</name>
<dbReference type="AlphaFoldDB" id="A0A9D4LS14"/>
<keyword evidence="2" id="KW-1185">Reference proteome</keyword>
<organism evidence="1 2">
    <name type="scientific">Dreissena polymorpha</name>
    <name type="common">Zebra mussel</name>
    <name type="synonym">Mytilus polymorpha</name>
    <dbReference type="NCBI Taxonomy" id="45954"/>
    <lineage>
        <taxon>Eukaryota</taxon>
        <taxon>Metazoa</taxon>
        <taxon>Spiralia</taxon>
        <taxon>Lophotrochozoa</taxon>
        <taxon>Mollusca</taxon>
        <taxon>Bivalvia</taxon>
        <taxon>Autobranchia</taxon>
        <taxon>Heteroconchia</taxon>
        <taxon>Euheterodonta</taxon>
        <taxon>Imparidentia</taxon>
        <taxon>Neoheterodontei</taxon>
        <taxon>Myida</taxon>
        <taxon>Dreissenoidea</taxon>
        <taxon>Dreissenidae</taxon>
        <taxon>Dreissena</taxon>
    </lineage>
</organism>
<reference evidence="1" key="2">
    <citation type="submission" date="2020-11" db="EMBL/GenBank/DDBJ databases">
        <authorList>
            <person name="McCartney M.A."/>
            <person name="Auch B."/>
            <person name="Kono T."/>
            <person name="Mallez S."/>
            <person name="Becker A."/>
            <person name="Gohl D.M."/>
            <person name="Silverstein K.A.T."/>
            <person name="Koren S."/>
            <person name="Bechman K.B."/>
            <person name="Herman A."/>
            <person name="Abrahante J.E."/>
            <person name="Garbe J."/>
        </authorList>
    </citation>
    <scope>NUCLEOTIDE SEQUENCE</scope>
    <source>
        <strain evidence="1">Duluth1</strain>
        <tissue evidence="1">Whole animal</tissue>
    </source>
</reference>
<dbReference type="Proteomes" id="UP000828390">
    <property type="component" value="Unassembled WGS sequence"/>
</dbReference>
<dbReference type="EMBL" id="JAIWYP010000002">
    <property type="protein sequence ID" value="KAH3863648.1"/>
    <property type="molecule type" value="Genomic_DNA"/>
</dbReference>
<sequence length="78" mass="9390">MDIDKLLTFNDNITRGHIYQIVKVLCNKSLRLNSFPHRCINDWNKLPEDIVLSDSINIFKSKLDKLWYPERFSLEEMY</sequence>
<evidence type="ECO:0000313" key="1">
    <source>
        <dbReference type="EMBL" id="KAH3863648.1"/>
    </source>
</evidence>
<accession>A0A9D4LS14</accession>